<dbReference type="InterPro" id="IPR045851">
    <property type="entry name" value="AMP-bd_C_sf"/>
</dbReference>
<dbReference type="RefSeq" id="WP_344222595.1">
    <property type="nucleotide sequence ID" value="NZ_BAAAOS010000070.1"/>
</dbReference>
<dbReference type="PANTHER" id="PTHR43767:SF1">
    <property type="entry name" value="NONRIBOSOMAL PEPTIDE SYNTHASE PES1 (EUROFUNG)-RELATED"/>
    <property type="match status" value="1"/>
</dbReference>
<evidence type="ECO:0000313" key="4">
    <source>
        <dbReference type="Proteomes" id="UP001500393"/>
    </source>
</evidence>
<dbReference type="InterPro" id="IPR050237">
    <property type="entry name" value="ATP-dep_AMP-bd_enzyme"/>
</dbReference>
<dbReference type="PANTHER" id="PTHR43767">
    <property type="entry name" value="LONG-CHAIN-FATTY-ACID--COA LIGASE"/>
    <property type="match status" value="1"/>
</dbReference>
<dbReference type="InterPro" id="IPR025110">
    <property type="entry name" value="AMP-bd_C"/>
</dbReference>
<evidence type="ECO:0000259" key="2">
    <source>
        <dbReference type="Pfam" id="PF13193"/>
    </source>
</evidence>
<sequence length="553" mass="59170">MITHELMPPYQPELAERYRADGLWGDSSIAREFSAVAARHPGGLAVVAEQGSLTYAELDERTDRIGAGLLELGLRPGDRVIFQVTNRLETVVAWYACLKAGLVPVATLAAHRAHEIGEISRLCQAAAHLVEAGLTFDLVAFARDIAANHPSLRQVITIGTEPSADTVALETLGSGLDAEAIRSRIDDAQSAVGPDDLAALQLSGGTTGVPKLIPRRHAEYWYNAAAYARRLGWTTATKVGHLIPVIHNAGVTCAIHAAHSCGATLVLGTPDAAASVGLLSRAGVDAALIGHGHFGALLRTGFLDRLPALRQVLLSGTKIPEPLFDELERRGIWSGQLFGMGEGLFVMSRLDDPREARLRTVGTALSELDEIRILLPGTEAEAPYGEIGELCCRGPYTIPGYYAAAERNALAFTSEGFYRTGDLARWESYEGRPQLLIEGRIKDVINRGGEKINAGEIELLLLSHPAIDQAAVVAMPDPRLGERSCAYVVAGAPVDLPLVRHYLDSLGVAKFKWPERVEQVGELPRTNVGKVDKALLRDRVAAVLGAGTGSLDG</sequence>
<dbReference type="InterPro" id="IPR000873">
    <property type="entry name" value="AMP-dep_synth/lig_dom"/>
</dbReference>
<dbReference type="Pfam" id="PF00501">
    <property type="entry name" value="AMP-binding"/>
    <property type="match status" value="1"/>
</dbReference>
<dbReference type="Gene3D" id="3.30.300.30">
    <property type="match status" value="1"/>
</dbReference>
<name>A0ABP4QQR9_9ACTN</name>
<organism evidence="3 4">
    <name type="scientific">Kribbella sancticallisti</name>
    <dbReference type="NCBI Taxonomy" id="460087"/>
    <lineage>
        <taxon>Bacteria</taxon>
        <taxon>Bacillati</taxon>
        <taxon>Actinomycetota</taxon>
        <taxon>Actinomycetes</taxon>
        <taxon>Propionibacteriales</taxon>
        <taxon>Kribbellaceae</taxon>
        <taxon>Kribbella</taxon>
    </lineage>
</organism>
<dbReference type="PROSITE" id="PS00455">
    <property type="entry name" value="AMP_BINDING"/>
    <property type="match status" value="1"/>
</dbReference>
<protein>
    <submittedName>
        <fullName evidence="3">AMP-binding protein</fullName>
    </submittedName>
</protein>
<dbReference type="EMBL" id="BAAAOS010000070">
    <property type="protein sequence ID" value="GAA1619160.1"/>
    <property type="molecule type" value="Genomic_DNA"/>
</dbReference>
<comment type="caution">
    <text evidence="3">The sequence shown here is derived from an EMBL/GenBank/DDBJ whole genome shotgun (WGS) entry which is preliminary data.</text>
</comment>
<evidence type="ECO:0000259" key="1">
    <source>
        <dbReference type="Pfam" id="PF00501"/>
    </source>
</evidence>
<dbReference type="InterPro" id="IPR020845">
    <property type="entry name" value="AMP-binding_CS"/>
</dbReference>
<dbReference type="Gene3D" id="3.40.50.12780">
    <property type="entry name" value="N-terminal domain of ligase-like"/>
    <property type="match status" value="1"/>
</dbReference>
<dbReference type="SUPFAM" id="SSF56801">
    <property type="entry name" value="Acetyl-CoA synthetase-like"/>
    <property type="match status" value="1"/>
</dbReference>
<dbReference type="InterPro" id="IPR042099">
    <property type="entry name" value="ANL_N_sf"/>
</dbReference>
<proteinExistence type="predicted"/>
<gene>
    <name evidence="3" type="ORF">GCM10009789_86170</name>
</gene>
<reference evidence="4" key="1">
    <citation type="journal article" date="2019" name="Int. J. Syst. Evol. Microbiol.">
        <title>The Global Catalogue of Microorganisms (GCM) 10K type strain sequencing project: providing services to taxonomists for standard genome sequencing and annotation.</title>
        <authorList>
            <consortium name="The Broad Institute Genomics Platform"/>
            <consortium name="The Broad Institute Genome Sequencing Center for Infectious Disease"/>
            <person name="Wu L."/>
            <person name="Ma J."/>
        </authorList>
    </citation>
    <scope>NUCLEOTIDE SEQUENCE [LARGE SCALE GENOMIC DNA]</scope>
    <source>
        <strain evidence="4">JCM 14969</strain>
    </source>
</reference>
<keyword evidence="4" id="KW-1185">Reference proteome</keyword>
<feature type="domain" description="AMP-dependent synthetase/ligase" evidence="1">
    <location>
        <begin position="34"/>
        <end position="402"/>
    </location>
</feature>
<dbReference type="Proteomes" id="UP001500393">
    <property type="component" value="Unassembled WGS sequence"/>
</dbReference>
<dbReference type="Pfam" id="PF13193">
    <property type="entry name" value="AMP-binding_C"/>
    <property type="match status" value="1"/>
</dbReference>
<feature type="domain" description="AMP-binding enzyme C-terminal" evidence="2">
    <location>
        <begin position="456"/>
        <end position="530"/>
    </location>
</feature>
<accession>A0ABP4QQR9</accession>
<evidence type="ECO:0000313" key="3">
    <source>
        <dbReference type="EMBL" id="GAA1619160.1"/>
    </source>
</evidence>